<protein>
    <recommendedName>
        <fullName evidence="4 5">Large ribosomal subunit protein uL4</fullName>
    </recommendedName>
</protein>
<evidence type="ECO:0000313" key="7">
    <source>
        <dbReference type="EMBL" id="OGL83634.1"/>
    </source>
</evidence>
<dbReference type="Gene3D" id="3.40.1370.10">
    <property type="match status" value="1"/>
</dbReference>
<dbReference type="Proteomes" id="UP000177704">
    <property type="component" value="Unassembled WGS sequence"/>
</dbReference>
<dbReference type="GO" id="GO:0005840">
    <property type="term" value="C:ribosome"/>
    <property type="evidence" value="ECO:0007669"/>
    <property type="project" value="UniProtKB-KW"/>
</dbReference>
<dbReference type="PANTHER" id="PTHR10746">
    <property type="entry name" value="50S RIBOSOMAL PROTEIN L4"/>
    <property type="match status" value="1"/>
</dbReference>
<dbReference type="GO" id="GO:0019843">
    <property type="term" value="F:rRNA binding"/>
    <property type="evidence" value="ECO:0007669"/>
    <property type="project" value="UniProtKB-UniRule"/>
</dbReference>
<dbReference type="NCBIfam" id="TIGR03953">
    <property type="entry name" value="rplD_bact"/>
    <property type="match status" value="1"/>
</dbReference>
<dbReference type="GO" id="GO:0003735">
    <property type="term" value="F:structural constituent of ribosome"/>
    <property type="evidence" value="ECO:0007669"/>
    <property type="project" value="InterPro"/>
</dbReference>
<dbReference type="EMBL" id="MGEM01000047">
    <property type="protein sequence ID" value="OGL83634.1"/>
    <property type="molecule type" value="Genomic_DNA"/>
</dbReference>
<keyword evidence="5" id="KW-0699">rRNA-binding</keyword>
<evidence type="ECO:0000256" key="5">
    <source>
        <dbReference type="HAMAP-Rule" id="MF_01328"/>
    </source>
</evidence>
<sequence length="226" mass="24936">MLKAHVYNLDGSVAQEIDLPKEVFGARVDRELLHRVLTAREFSRRASVAHTKTRGEVRGGGRKPWRQKGTGRARQGSIRSPQWKGGGVVFGPRSERNWERKVNEKVARKALASALSGKWKGSRLAWLHAFPLSAPKTKQFVELMTQAKAHVPALVHAAWGDSRRHEMLLLTAGANAALTRASRNVPGIKAVSVQDAALEDAVGYKYIIATPDVIPVLLKRCARSKK</sequence>
<dbReference type="AlphaFoldDB" id="A0A1F7V0V3"/>
<keyword evidence="2 5" id="KW-0689">Ribosomal protein</keyword>
<dbReference type="InterPro" id="IPR013005">
    <property type="entry name" value="Ribosomal_uL4-like"/>
</dbReference>
<comment type="function">
    <text evidence="5">Forms part of the polypeptide exit tunnel.</text>
</comment>
<keyword evidence="5" id="KW-0694">RNA-binding</keyword>
<dbReference type="InterPro" id="IPR023574">
    <property type="entry name" value="Ribosomal_uL4_dom_sf"/>
</dbReference>
<comment type="similarity">
    <text evidence="1 5">Belongs to the universal ribosomal protein uL4 family.</text>
</comment>
<comment type="subunit">
    <text evidence="5">Part of the 50S ribosomal subunit.</text>
</comment>
<dbReference type="Pfam" id="PF00573">
    <property type="entry name" value="Ribosomal_L4"/>
    <property type="match status" value="1"/>
</dbReference>
<keyword evidence="3 5" id="KW-0687">Ribonucleoprotein</keyword>
<feature type="region of interest" description="Disordered" evidence="6">
    <location>
        <begin position="47"/>
        <end position="94"/>
    </location>
</feature>
<feature type="compositionally biased region" description="Basic residues" evidence="6">
    <location>
        <begin position="60"/>
        <end position="71"/>
    </location>
</feature>
<accession>A0A1F7V0V3</accession>
<dbReference type="PANTHER" id="PTHR10746:SF6">
    <property type="entry name" value="LARGE RIBOSOMAL SUBUNIT PROTEIN UL4M"/>
    <property type="match status" value="1"/>
</dbReference>
<dbReference type="InterPro" id="IPR002136">
    <property type="entry name" value="Ribosomal_uL4"/>
</dbReference>
<reference evidence="7 8" key="1">
    <citation type="journal article" date="2016" name="Nat. Commun.">
        <title>Thousands of microbial genomes shed light on interconnected biogeochemical processes in an aquifer system.</title>
        <authorList>
            <person name="Anantharaman K."/>
            <person name="Brown C.T."/>
            <person name="Hug L.A."/>
            <person name="Sharon I."/>
            <person name="Castelle C.J."/>
            <person name="Probst A.J."/>
            <person name="Thomas B.C."/>
            <person name="Singh A."/>
            <person name="Wilkins M.J."/>
            <person name="Karaoz U."/>
            <person name="Brodie E.L."/>
            <person name="Williams K.H."/>
            <person name="Hubbard S.S."/>
            <person name="Banfield J.F."/>
        </authorList>
    </citation>
    <scope>NUCLEOTIDE SEQUENCE [LARGE SCALE GENOMIC DNA]</scope>
</reference>
<proteinExistence type="inferred from homology"/>
<evidence type="ECO:0000256" key="1">
    <source>
        <dbReference type="ARBA" id="ARBA00010528"/>
    </source>
</evidence>
<dbReference type="HAMAP" id="MF_01328_B">
    <property type="entry name" value="Ribosomal_uL4_B"/>
    <property type="match status" value="1"/>
</dbReference>
<evidence type="ECO:0000313" key="8">
    <source>
        <dbReference type="Proteomes" id="UP000177704"/>
    </source>
</evidence>
<comment type="caution">
    <text evidence="7">The sequence shown here is derived from an EMBL/GenBank/DDBJ whole genome shotgun (WGS) entry which is preliminary data.</text>
</comment>
<name>A0A1F7V0V3_9BACT</name>
<gene>
    <name evidence="5" type="primary">rplD</name>
    <name evidence="7" type="ORF">A3B36_03190</name>
</gene>
<evidence type="ECO:0000256" key="6">
    <source>
        <dbReference type="SAM" id="MobiDB-lite"/>
    </source>
</evidence>
<dbReference type="SUPFAM" id="SSF52166">
    <property type="entry name" value="Ribosomal protein L4"/>
    <property type="match status" value="1"/>
</dbReference>
<evidence type="ECO:0000256" key="3">
    <source>
        <dbReference type="ARBA" id="ARBA00023274"/>
    </source>
</evidence>
<organism evidence="7 8">
    <name type="scientific">Candidatus Uhrbacteria bacterium RIFCSPLOWO2_01_FULL_55_36</name>
    <dbReference type="NCBI Taxonomy" id="1802404"/>
    <lineage>
        <taxon>Bacteria</taxon>
        <taxon>Candidatus Uhriibacteriota</taxon>
    </lineage>
</organism>
<evidence type="ECO:0000256" key="2">
    <source>
        <dbReference type="ARBA" id="ARBA00022980"/>
    </source>
</evidence>
<evidence type="ECO:0000256" key="4">
    <source>
        <dbReference type="ARBA" id="ARBA00035244"/>
    </source>
</evidence>
<comment type="function">
    <text evidence="5">One of the primary rRNA binding proteins, this protein initially binds near the 5'-end of the 23S rRNA. It is important during the early stages of 50S assembly. It makes multiple contacts with different domains of the 23S rRNA in the assembled 50S subunit and ribosome.</text>
</comment>
<dbReference type="GO" id="GO:1990904">
    <property type="term" value="C:ribonucleoprotein complex"/>
    <property type="evidence" value="ECO:0007669"/>
    <property type="project" value="UniProtKB-KW"/>
</dbReference>
<dbReference type="GO" id="GO:0006412">
    <property type="term" value="P:translation"/>
    <property type="evidence" value="ECO:0007669"/>
    <property type="project" value="UniProtKB-UniRule"/>
</dbReference>